<feature type="transmembrane region" description="Helical" evidence="4">
    <location>
        <begin position="185"/>
        <end position="207"/>
    </location>
</feature>
<reference evidence="5 6" key="1">
    <citation type="submission" date="2018-05" db="EMBL/GenBank/DDBJ databases">
        <title>Draft genome sequence of Scytalidium lignicola DSM 105466, a ubiquitous saprotrophic fungus.</title>
        <authorList>
            <person name="Buettner E."/>
            <person name="Gebauer A.M."/>
            <person name="Hofrichter M."/>
            <person name="Liers C."/>
            <person name="Kellner H."/>
        </authorList>
    </citation>
    <scope>NUCLEOTIDE SEQUENCE [LARGE SCALE GENOMIC DNA]</scope>
    <source>
        <strain evidence="5 6">DSM 105466</strain>
    </source>
</reference>
<feature type="compositionally biased region" description="Basic and acidic residues" evidence="3">
    <location>
        <begin position="28"/>
        <end position="41"/>
    </location>
</feature>
<feature type="transmembrane region" description="Helical" evidence="4">
    <location>
        <begin position="325"/>
        <end position="345"/>
    </location>
</feature>
<dbReference type="OMA" id="QVTTASW"/>
<dbReference type="SUPFAM" id="SSF103473">
    <property type="entry name" value="MFS general substrate transporter"/>
    <property type="match status" value="1"/>
</dbReference>
<comment type="caution">
    <text evidence="5">The sequence shown here is derived from an EMBL/GenBank/DDBJ whole genome shotgun (WGS) entry which is preliminary data.</text>
</comment>
<accession>A0A3E2H324</accession>
<dbReference type="EMBL" id="NCSJ02000194">
    <property type="protein sequence ID" value="RFU27697.1"/>
    <property type="molecule type" value="Genomic_DNA"/>
</dbReference>
<feature type="non-terminal residue" evidence="5">
    <location>
        <position position="481"/>
    </location>
</feature>
<feature type="region of interest" description="Disordered" evidence="3">
    <location>
        <begin position="1"/>
        <end position="62"/>
    </location>
</feature>
<feature type="transmembrane region" description="Helical" evidence="4">
    <location>
        <begin position="90"/>
        <end position="110"/>
    </location>
</feature>
<feature type="compositionally biased region" description="Acidic residues" evidence="3">
    <location>
        <begin position="42"/>
        <end position="57"/>
    </location>
</feature>
<dbReference type="GO" id="GO:0022857">
    <property type="term" value="F:transmembrane transporter activity"/>
    <property type="evidence" value="ECO:0007669"/>
    <property type="project" value="InterPro"/>
</dbReference>
<feature type="transmembrane region" description="Helical" evidence="4">
    <location>
        <begin position="422"/>
        <end position="441"/>
    </location>
</feature>
<feature type="transmembrane region" description="Helical" evidence="4">
    <location>
        <begin position="219"/>
        <end position="237"/>
    </location>
</feature>
<name>A0A3E2H324_SCYLI</name>
<dbReference type="InterPro" id="IPR036259">
    <property type="entry name" value="MFS_trans_sf"/>
</dbReference>
<feature type="compositionally biased region" description="Basic and acidic residues" evidence="3">
    <location>
        <begin position="1"/>
        <end position="11"/>
    </location>
</feature>
<gene>
    <name evidence="5" type="ORF">B7463_g8640</name>
</gene>
<dbReference type="OrthoDB" id="6499973at2759"/>
<evidence type="ECO:0000256" key="2">
    <source>
        <dbReference type="ARBA" id="ARBA00006727"/>
    </source>
</evidence>
<feature type="transmembrane region" description="Helical" evidence="4">
    <location>
        <begin position="453"/>
        <end position="472"/>
    </location>
</feature>
<feature type="transmembrane region" description="Helical" evidence="4">
    <location>
        <begin position="290"/>
        <end position="313"/>
    </location>
</feature>
<evidence type="ECO:0000256" key="3">
    <source>
        <dbReference type="SAM" id="MobiDB-lite"/>
    </source>
</evidence>
<feature type="transmembrane region" description="Helical" evidence="4">
    <location>
        <begin position="357"/>
        <end position="377"/>
    </location>
</feature>
<evidence type="ECO:0000256" key="1">
    <source>
        <dbReference type="ARBA" id="ARBA00004141"/>
    </source>
</evidence>
<dbReference type="GO" id="GO:0016020">
    <property type="term" value="C:membrane"/>
    <property type="evidence" value="ECO:0007669"/>
    <property type="project" value="UniProtKB-SubCell"/>
</dbReference>
<dbReference type="Gene3D" id="1.20.1250.20">
    <property type="entry name" value="MFS general substrate transporter like domains"/>
    <property type="match status" value="2"/>
</dbReference>
<feature type="transmembrane region" description="Helical" evidence="4">
    <location>
        <begin position="161"/>
        <end position="179"/>
    </location>
</feature>
<feature type="transmembrane region" description="Helical" evidence="4">
    <location>
        <begin position="249"/>
        <end position="269"/>
    </location>
</feature>
<feature type="non-terminal residue" evidence="5">
    <location>
        <position position="1"/>
    </location>
</feature>
<keyword evidence="4" id="KW-0472">Membrane</keyword>
<evidence type="ECO:0000313" key="5">
    <source>
        <dbReference type="EMBL" id="RFU27697.1"/>
    </source>
</evidence>
<sequence length="481" mass="52533">MQHFSLEKDVDIPSSSASSVWHGMHSMEGSDHDRIPRRDTEIDIEAGLDEKPEDDDQERNARGGVLGGLVARTISRSSMKEPGPPPDGGLVAWIQVVMAFLVLVNTWGIINSFGVFQTYYTTTLQRPPSDISWIGSIQVFLLFFMGTFTGRIADAGYFKQIFFFGTILSAIGIFMTSLSKTYLQLFLAQGVCLGLGNGCLFCPSLSLISTYFTTKKSMAIAIATTGSGIGGVVYPAMVQQLLPRIGYGWTIRALGFIQFGSLLICNFGSKPRIKPRTSGPIVEWASFKELPYLFYAIGMFFSFWGLYFGFYYIGSFARDLIGVTYSQSINLLILMNGTGLIGRTIPGFLADRYFGPLNTILFGTLCTTVTIFGWIGVHDRAGTYAWAIMYGITSAIVQALFPGTLSSLTTDLSKAGVRMGQVFTIVSFACLTGPSIAGQLIQVKDGGYLYAQLYAGMCLLVSLFFLSAAKLAKSRDVLTKM</sequence>
<keyword evidence="6" id="KW-1185">Reference proteome</keyword>
<feature type="transmembrane region" description="Helical" evidence="4">
    <location>
        <begin position="130"/>
        <end position="149"/>
    </location>
</feature>
<dbReference type="InterPro" id="IPR050327">
    <property type="entry name" value="Proton-linked_MCT"/>
</dbReference>
<dbReference type="Proteomes" id="UP000258309">
    <property type="component" value="Unassembled WGS sequence"/>
</dbReference>
<evidence type="ECO:0000256" key="4">
    <source>
        <dbReference type="SAM" id="Phobius"/>
    </source>
</evidence>
<keyword evidence="4" id="KW-0812">Transmembrane</keyword>
<keyword evidence="4" id="KW-1133">Transmembrane helix</keyword>
<comment type="similarity">
    <text evidence="2">Belongs to the major facilitator superfamily. Monocarboxylate porter (TC 2.A.1.13) family.</text>
</comment>
<organism evidence="5 6">
    <name type="scientific">Scytalidium lignicola</name>
    <name type="common">Hyphomycete</name>
    <dbReference type="NCBI Taxonomy" id="5539"/>
    <lineage>
        <taxon>Eukaryota</taxon>
        <taxon>Fungi</taxon>
        <taxon>Dikarya</taxon>
        <taxon>Ascomycota</taxon>
        <taxon>Pezizomycotina</taxon>
        <taxon>Leotiomycetes</taxon>
        <taxon>Leotiomycetes incertae sedis</taxon>
        <taxon>Scytalidium</taxon>
    </lineage>
</organism>
<comment type="subcellular location">
    <subcellularLocation>
        <location evidence="1">Membrane</location>
        <topology evidence="1">Multi-pass membrane protein</topology>
    </subcellularLocation>
</comment>
<dbReference type="Pfam" id="PF07690">
    <property type="entry name" value="MFS_1"/>
    <property type="match status" value="1"/>
</dbReference>
<evidence type="ECO:0008006" key="7">
    <source>
        <dbReference type="Google" id="ProtNLM"/>
    </source>
</evidence>
<proteinExistence type="inferred from homology"/>
<dbReference type="InterPro" id="IPR011701">
    <property type="entry name" value="MFS"/>
</dbReference>
<protein>
    <recommendedName>
        <fullName evidence="7">Major facilitator superfamily (MFS) profile domain-containing protein</fullName>
    </recommendedName>
</protein>
<evidence type="ECO:0000313" key="6">
    <source>
        <dbReference type="Proteomes" id="UP000258309"/>
    </source>
</evidence>
<dbReference type="AlphaFoldDB" id="A0A3E2H324"/>
<feature type="transmembrane region" description="Helical" evidence="4">
    <location>
        <begin position="383"/>
        <end position="401"/>
    </location>
</feature>
<dbReference type="PANTHER" id="PTHR11360">
    <property type="entry name" value="MONOCARBOXYLATE TRANSPORTER"/>
    <property type="match status" value="1"/>
</dbReference>
<dbReference type="PANTHER" id="PTHR11360:SF130">
    <property type="entry name" value="MAJOR FACILITATOR SUPERFAMILY (MFS) PROFILE DOMAIN-CONTAINING PROTEIN-RELATED"/>
    <property type="match status" value="1"/>
</dbReference>